<dbReference type="Pfam" id="PF07727">
    <property type="entry name" value="RVT_2"/>
    <property type="match status" value="1"/>
</dbReference>
<dbReference type="Proteomes" id="UP000069940">
    <property type="component" value="Unassembled WGS sequence"/>
</dbReference>
<keyword evidence="3" id="KW-1185">Reference proteome</keyword>
<name>A0ABM1YHP4_AEDAL</name>
<organism evidence="2 3">
    <name type="scientific">Aedes albopictus</name>
    <name type="common">Asian tiger mosquito</name>
    <name type="synonym">Stegomyia albopicta</name>
    <dbReference type="NCBI Taxonomy" id="7160"/>
    <lineage>
        <taxon>Eukaryota</taxon>
        <taxon>Metazoa</taxon>
        <taxon>Ecdysozoa</taxon>
        <taxon>Arthropoda</taxon>
        <taxon>Hexapoda</taxon>
        <taxon>Insecta</taxon>
        <taxon>Pterygota</taxon>
        <taxon>Neoptera</taxon>
        <taxon>Endopterygota</taxon>
        <taxon>Diptera</taxon>
        <taxon>Nematocera</taxon>
        <taxon>Culicoidea</taxon>
        <taxon>Culicidae</taxon>
        <taxon>Culicinae</taxon>
        <taxon>Aedini</taxon>
        <taxon>Aedes</taxon>
        <taxon>Stegomyia</taxon>
    </lineage>
</organism>
<accession>A0ABM1YHP4</accession>
<sequence>MIYSLERKPKPKSAEQLHDHLKKFFKLTDLGDLSYFLGLEVQRNEGNYSLTLKGYIEKLAEKFGMINAKGARTPMETGYIKTTEGTKALENSVNYRSLIGALLYVATNARPDIAACVSILGRKLSSPTEADWTAAKRVVRYLLATKDFKLHYGRPQDLIVYSDADFAGDVSTRKSTTGFLFLKAGSKREKGEALVIKTEQFQYSEILKAIRSYAKLVDLEADMHRVRRGRGSLKCDKERNGAVYKSLTEGDLDKGVEALTAEATLKVKNLDEVTEAVEVVTAATV</sequence>
<dbReference type="GeneID" id="134289179"/>
<dbReference type="RefSeq" id="XP_062711085.1">
    <property type="nucleotide sequence ID" value="XM_062855101.1"/>
</dbReference>
<evidence type="ECO:0000313" key="3">
    <source>
        <dbReference type="Proteomes" id="UP000069940"/>
    </source>
</evidence>
<dbReference type="PANTHER" id="PTHR11439:SF483">
    <property type="entry name" value="PEPTIDE SYNTHASE GLIP-LIKE, PUTATIVE (AFU_ORTHOLOGUE AFUA_3G12920)-RELATED"/>
    <property type="match status" value="1"/>
</dbReference>
<dbReference type="InterPro" id="IPR013103">
    <property type="entry name" value="RVT_2"/>
</dbReference>
<proteinExistence type="predicted"/>
<dbReference type="PANTHER" id="PTHR11439">
    <property type="entry name" value="GAG-POL-RELATED RETROTRANSPOSON"/>
    <property type="match status" value="1"/>
</dbReference>
<evidence type="ECO:0000313" key="2">
    <source>
        <dbReference type="EnsemblMetazoa" id="AALFPA23_009234.P12693"/>
    </source>
</evidence>
<feature type="domain" description="Reverse transcriptase Ty1/copia-type" evidence="1">
    <location>
        <begin position="15"/>
        <end position="76"/>
    </location>
</feature>
<reference evidence="3" key="1">
    <citation type="journal article" date="2015" name="Proc. Natl. Acad. Sci. U.S.A.">
        <title>Genome sequence of the Asian Tiger mosquito, Aedes albopictus, reveals insights into its biology, genetics, and evolution.</title>
        <authorList>
            <person name="Chen X.G."/>
            <person name="Jiang X."/>
            <person name="Gu J."/>
            <person name="Xu M."/>
            <person name="Wu Y."/>
            <person name="Deng Y."/>
            <person name="Zhang C."/>
            <person name="Bonizzoni M."/>
            <person name="Dermauw W."/>
            <person name="Vontas J."/>
            <person name="Armbruster P."/>
            <person name="Huang X."/>
            <person name="Yang Y."/>
            <person name="Zhang H."/>
            <person name="He W."/>
            <person name="Peng H."/>
            <person name="Liu Y."/>
            <person name="Wu K."/>
            <person name="Chen J."/>
            <person name="Lirakis M."/>
            <person name="Topalis P."/>
            <person name="Van Leeuwen T."/>
            <person name="Hall A.B."/>
            <person name="Jiang X."/>
            <person name="Thorpe C."/>
            <person name="Mueller R.L."/>
            <person name="Sun C."/>
            <person name="Waterhouse R.M."/>
            <person name="Yan G."/>
            <person name="Tu Z.J."/>
            <person name="Fang X."/>
            <person name="James A.A."/>
        </authorList>
    </citation>
    <scope>NUCLEOTIDE SEQUENCE [LARGE SCALE GENOMIC DNA]</scope>
    <source>
        <strain evidence="3">Foshan</strain>
    </source>
</reference>
<evidence type="ECO:0000259" key="1">
    <source>
        <dbReference type="Pfam" id="PF07727"/>
    </source>
</evidence>
<protein>
    <recommendedName>
        <fullName evidence="1">Reverse transcriptase Ty1/copia-type domain-containing protein</fullName>
    </recommendedName>
</protein>
<reference evidence="2" key="2">
    <citation type="submission" date="2025-05" db="UniProtKB">
        <authorList>
            <consortium name="EnsemblMetazoa"/>
        </authorList>
    </citation>
    <scope>IDENTIFICATION</scope>
    <source>
        <strain evidence="2">Foshan</strain>
    </source>
</reference>
<dbReference type="EnsemblMetazoa" id="AALFPA23_009234.R12693">
    <property type="protein sequence ID" value="AALFPA23_009234.P12693"/>
    <property type="gene ID" value="AALFPA23_009234"/>
</dbReference>